<keyword evidence="3 9" id="KW-0349">Heme</keyword>
<dbReference type="InterPro" id="IPR010255">
    <property type="entry name" value="Haem_peroxidase_sf"/>
</dbReference>
<dbReference type="EMBL" id="JANCYU010000014">
    <property type="protein sequence ID" value="KAK4523356.1"/>
    <property type="molecule type" value="Genomic_DNA"/>
</dbReference>
<dbReference type="GO" id="GO:0020037">
    <property type="term" value="F:heme binding"/>
    <property type="evidence" value="ECO:0007669"/>
    <property type="project" value="InterPro"/>
</dbReference>
<evidence type="ECO:0000256" key="10">
    <source>
        <dbReference type="SAM" id="MobiDB-lite"/>
    </source>
</evidence>
<feature type="binding site" evidence="9">
    <location>
        <position position="174"/>
    </location>
    <ligand>
        <name>Ca(2+)</name>
        <dbReference type="ChEBI" id="CHEBI:29108"/>
        <label>2</label>
    </ligand>
</feature>
<evidence type="ECO:0000256" key="4">
    <source>
        <dbReference type="ARBA" id="ARBA00022723"/>
    </source>
</evidence>
<dbReference type="InterPro" id="IPR044831">
    <property type="entry name" value="Ccp1-like"/>
</dbReference>
<dbReference type="Gene3D" id="1.10.420.10">
    <property type="entry name" value="Peroxidase, domain 2"/>
    <property type="match status" value="1"/>
</dbReference>
<dbReference type="GO" id="GO:0004601">
    <property type="term" value="F:peroxidase activity"/>
    <property type="evidence" value="ECO:0007669"/>
    <property type="project" value="UniProtKB-KW"/>
</dbReference>
<evidence type="ECO:0000256" key="6">
    <source>
        <dbReference type="ARBA" id="ARBA00023004"/>
    </source>
</evidence>
<dbReference type="PANTHER" id="PTHR31356:SF36">
    <property type="entry name" value="L-ASCORBATE PEROXIDASE 3"/>
    <property type="match status" value="1"/>
</dbReference>
<feature type="binding site" description="axial binding residue" evidence="9">
    <location>
        <position position="173"/>
    </location>
    <ligand>
        <name>heme b</name>
        <dbReference type="ChEBI" id="CHEBI:60344"/>
    </ligand>
    <ligandPart>
        <name>Fe</name>
        <dbReference type="ChEBI" id="CHEBI:18248"/>
    </ligandPart>
</feature>
<organism evidence="13 14">
    <name type="scientific">Galdieria yellowstonensis</name>
    <dbReference type="NCBI Taxonomy" id="3028027"/>
    <lineage>
        <taxon>Eukaryota</taxon>
        <taxon>Rhodophyta</taxon>
        <taxon>Bangiophyceae</taxon>
        <taxon>Galdieriales</taxon>
        <taxon>Galdieriaceae</taxon>
        <taxon>Galdieria</taxon>
    </lineage>
</organism>
<feature type="chain" id="PRO_5043575144" description="Plant heme peroxidase family profile domain-containing protein" evidence="11">
    <location>
        <begin position="28"/>
        <end position="332"/>
    </location>
</feature>
<dbReference type="PRINTS" id="PR00462">
    <property type="entry name" value="LIGNINASE"/>
</dbReference>
<dbReference type="Proteomes" id="UP001300502">
    <property type="component" value="Unassembled WGS sequence"/>
</dbReference>
<keyword evidence="7" id="KW-1015">Disulfide bond</keyword>
<keyword evidence="11" id="KW-0732">Signal</keyword>
<feature type="binding site" evidence="9">
    <location>
        <position position="66"/>
    </location>
    <ligand>
        <name>Ca(2+)</name>
        <dbReference type="ChEBI" id="CHEBI:29108"/>
        <label>1</label>
    </ligand>
</feature>
<evidence type="ECO:0000259" key="12">
    <source>
        <dbReference type="PROSITE" id="PS50873"/>
    </source>
</evidence>
<accession>A0AAV9I7L8</accession>
<keyword evidence="5" id="KW-0560">Oxidoreductase</keyword>
<dbReference type="CDD" id="cd00314">
    <property type="entry name" value="plant_peroxidase_like"/>
    <property type="match status" value="1"/>
</dbReference>
<comment type="cofactor">
    <cofactor evidence="9">
        <name>Ca(2+)</name>
        <dbReference type="ChEBI" id="CHEBI:29108"/>
    </cofactor>
    <text evidence="9">Binds 2 calcium ions per subunit.</text>
</comment>
<evidence type="ECO:0000256" key="3">
    <source>
        <dbReference type="ARBA" id="ARBA00022617"/>
    </source>
</evidence>
<comment type="caution">
    <text evidence="13">The sequence shown here is derived from an EMBL/GenBank/DDBJ whole genome shotgun (WGS) entry which is preliminary data.</text>
</comment>
<evidence type="ECO:0000313" key="13">
    <source>
        <dbReference type="EMBL" id="KAK4523356.1"/>
    </source>
</evidence>
<dbReference type="GO" id="GO:0042744">
    <property type="term" value="P:hydrogen peroxide catabolic process"/>
    <property type="evidence" value="ECO:0007669"/>
    <property type="project" value="TreeGrafter"/>
</dbReference>
<comment type="similarity">
    <text evidence="1">Belongs to the peroxidase family. Ligninase subfamily.</text>
</comment>
<keyword evidence="6 9" id="KW-0408">Iron</keyword>
<feature type="region of interest" description="Disordered" evidence="10">
    <location>
        <begin position="299"/>
        <end position="332"/>
    </location>
</feature>
<dbReference type="InterPro" id="IPR019793">
    <property type="entry name" value="Peroxidases_heam-ligand_BS"/>
</dbReference>
<dbReference type="InterPro" id="IPR001621">
    <property type="entry name" value="Ligninase"/>
</dbReference>
<dbReference type="AlphaFoldDB" id="A0AAV9I7L8"/>
<evidence type="ECO:0000256" key="5">
    <source>
        <dbReference type="ARBA" id="ARBA00023002"/>
    </source>
</evidence>
<evidence type="ECO:0000256" key="7">
    <source>
        <dbReference type="ARBA" id="ARBA00023157"/>
    </source>
</evidence>
<dbReference type="GO" id="GO:0034599">
    <property type="term" value="P:cellular response to oxidative stress"/>
    <property type="evidence" value="ECO:0007669"/>
    <property type="project" value="InterPro"/>
</dbReference>
<keyword evidence="9" id="KW-0106">Calcium</keyword>
<evidence type="ECO:0000256" key="9">
    <source>
        <dbReference type="PIRSR" id="PIRSR601621-2"/>
    </source>
</evidence>
<feature type="domain" description="Plant heme peroxidase family profile" evidence="12">
    <location>
        <begin position="37"/>
        <end position="244"/>
    </location>
</feature>
<proteinExistence type="inferred from homology"/>
<dbReference type="PRINTS" id="PR00458">
    <property type="entry name" value="PEROXIDASE"/>
</dbReference>
<reference evidence="13 14" key="1">
    <citation type="submission" date="2022-07" db="EMBL/GenBank/DDBJ databases">
        <title>Genome-wide signatures of adaptation to extreme environments.</title>
        <authorList>
            <person name="Cho C.H."/>
            <person name="Yoon H.S."/>
        </authorList>
    </citation>
    <scope>NUCLEOTIDE SEQUENCE [LARGE SCALE GENOMIC DNA]</scope>
    <source>
        <strain evidence="13 14">108.79 E11</strain>
    </source>
</reference>
<gene>
    <name evidence="13" type="ORF">GAYE_PCTG52G1250</name>
</gene>
<keyword evidence="2" id="KW-0575">Peroxidase</keyword>
<comment type="cofactor">
    <cofactor evidence="9">
        <name>heme b</name>
        <dbReference type="ChEBI" id="CHEBI:60344"/>
    </cofactor>
    <text evidence="9">Binds 1 heme b (iron(II)-protoporphyrin IX) group per subunit.</text>
</comment>
<dbReference type="PANTHER" id="PTHR31356">
    <property type="entry name" value="THYLAKOID LUMENAL 29 KDA PROTEIN, CHLOROPLASTIC-RELATED"/>
    <property type="match status" value="1"/>
</dbReference>
<protein>
    <recommendedName>
        <fullName evidence="12">Plant heme peroxidase family profile domain-containing protein</fullName>
    </recommendedName>
</protein>
<evidence type="ECO:0000256" key="2">
    <source>
        <dbReference type="ARBA" id="ARBA00022559"/>
    </source>
</evidence>
<evidence type="ECO:0000256" key="1">
    <source>
        <dbReference type="ARBA" id="ARBA00006089"/>
    </source>
</evidence>
<dbReference type="GO" id="GO:0046872">
    <property type="term" value="F:metal ion binding"/>
    <property type="evidence" value="ECO:0007669"/>
    <property type="project" value="UniProtKB-KW"/>
</dbReference>
<name>A0AAV9I7L8_9RHOD</name>
<dbReference type="Pfam" id="PF00141">
    <property type="entry name" value="peroxidase"/>
    <property type="match status" value="1"/>
</dbReference>
<dbReference type="PROSITE" id="PS50873">
    <property type="entry name" value="PEROXIDASE_4"/>
    <property type="match status" value="1"/>
</dbReference>
<dbReference type="Gene3D" id="1.10.520.10">
    <property type="match status" value="1"/>
</dbReference>
<dbReference type="GO" id="GO:0000302">
    <property type="term" value="P:response to reactive oxygen species"/>
    <property type="evidence" value="ECO:0007669"/>
    <property type="project" value="TreeGrafter"/>
</dbReference>
<dbReference type="InterPro" id="IPR002016">
    <property type="entry name" value="Haem_peroxidase"/>
</dbReference>
<evidence type="ECO:0000256" key="11">
    <source>
        <dbReference type="SAM" id="SignalP"/>
    </source>
</evidence>
<dbReference type="PROSITE" id="PS00435">
    <property type="entry name" value="PEROXIDASE_1"/>
    <property type="match status" value="1"/>
</dbReference>
<feature type="signal peptide" evidence="11">
    <location>
        <begin position="1"/>
        <end position="27"/>
    </location>
</feature>
<sequence>MRCVADKRAVVFSLFVLGTCLAALAKAQCSSETISQMESIFLQNFSQNQALAPMCLHSAFHDCWNGCNGALFLPEEIDRPENAGLPPLKPYLMPFTSQFPCISIADLINSCAVTALKFLGGPDVPVYYGRLDRGVPDPSGLIPEPTMSLSALINSFNAIGFSKEDVVTLSGAHSVGVCHGVPMCPGHNTTFGNHYYKELIEGDLAGKLPTDVELLEDNTMRSLVQQYANDNSQFFSDFSRVFGKYISRIHCNQTSTGPCPLDDIGVATPTPSVFSSSSSSSFSSSGPVVIGSPVIISGSSSSSFPPVPPISEPTFSSNAPSFGAPQSGPAFP</sequence>
<evidence type="ECO:0000256" key="8">
    <source>
        <dbReference type="ARBA" id="ARBA00023180"/>
    </source>
</evidence>
<evidence type="ECO:0000313" key="14">
    <source>
        <dbReference type="Proteomes" id="UP001300502"/>
    </source>
</evidence>
<dbReference type="SUPFAM" id="SSF48113">
    <property type="entry name" value="Heme-dependent peroxidases"/>
    <property type="match status" value="1"/>
</dbReference>
<keyword evidence="8" id="KW-0325">Glycoprotein</keyword>
<keyword evidence="4 9" id="KW-0479">Metal-binding</keyword>
<keyword evidence="14" id="KW-1185">Reference proteome</keyword>